<sequence length="156" mass="17136">MATTTAIVVVVVLLVVLVMNDDNDSNDDDGDDDDDEGGGDDERWVVVLGTNDHTDDSDIDDDDDEDEYDRVTMPSLIVSTWKTPNSRNYATEMGKKPHANETNQQREEYPALVSIWTIYIIVGSVSGGVLFIGLITIIVAVCCQKENTGTYKSTNV</sequence>
<protein>
    <recommendedName>
        <fullName evidence="5">Syndecan/Neurexin domain-containing protein</fullName>
    </recommendedName>
</protein>
<feature type="compositionally biased region" description="Acidic residues" evidence="1">
    <location>
        <begin position="21"/>
        <end position="39"/>
    </location>
</feature>
<keyword evidence="2" id="KW-0472">Membrane</keyword>
<dbReference type="EMBL" id="KQ418580">
    <property type="protein sequence ID" value="KOF86651.1"/>
    <property type="molecule type" value="Genomic_DNA"/>
</dbReference>
<keyword evidence="2" id="KW-1133">Transmembrane helix</keyword>
<feature type="transmembrane region" description="Helical" evidence="2">
    <location>
        <begin position="116"/>
        <end position="143"/>
    </location>
</feature>
<organism evidence="4">
    <name type="scientific">Octopus bimaculoides</name>
    <name type="common">California two-spotted octopus</name>
    <dbReference type="NCBI Taxonomy" id="37653"/>
    <lineage>
        <taxon>Eukaryota</taxon>
        <taxon>Metazoa</taxon>
        <taxon>Spiralia</taxon>
        <taxon>Lophotrochozoa</taxon>
        <taxon>Mollusca</taxon>
        <taxon>Cephalopoda</taxon>
        <taxon>Coleoidea</taxon>
        <taxon>Octopodiformes</taxon>
        <taxon>Octopoda</taxon>
        <taxon>Incirrata</taxon>
        <taxon>Octopodidae</taxon>
        <taxon>Octopus</taxon>
    </lineage>
</organism>
<evidence type="ECO:0000256" key="1">
    <source>
        <dbReference type="SAM" id="MobiDB-lite"/>
    </source>
</evidence>
<feature type="chain" id="PRO_5005583648" description="Syndecan/Neurexin domain-containing protein" evidence="3">
    <location>
        <begin position="21"/>
        <end position="156"/>
    </location>
</feature>
<proteinExistence type="predicted"/>
<name>A0A0L8HBL1_OCTBM</name>
<feature type="region of interest" description="Disordered" evidence="1">
    <location>
        <begin position="48"/>
        <end position="67"/>
    </location>
</feature>
<evidence type="ECO:0000256" key="3">
    <source>
        <dbReference type="SAM" id="SignalP"/>
    </source>
</evidence>
<dbReference type="AlphaFoldDB" id="A0A0L8HBL1"/>
<keyword evidence="2" id="KW-0812">Transmembrane</keyword>
<feature type="signal peptide" evidence="3">
    <location>
        <begin position="1"/>
        <end position="20"/>
    </location>
</feature>
<feature type="compositionally biased region" description="Acidic residues" evidence="1">
    <location>
        <begin position="55"/>
        <end position="67"/>
    </location>
</feature>
<reference evidence="4" key="1">
    <citation type="submission" date="2015-07" db="EMBL/GenBank/DDBJ databases">
        <title>MeaNS - Measles Nucleotide Surveillance Program.</title>
        <authorList>
            <person name="Tran T."/>
            <person name="Druce J."/>
        </authorList>
    </citation>
    <scope>NUCLEOTIDE SEQUENCE</scope>
    <source>
        <strain evidence="4">UCB-OBI-ISO-001</strain>
        <tissue evidence="4">Gonad</tissue>
    </source>
</reference>
<dbReference type="OrthoDB" id="6101791at2759"/>
<accession>A0A0L8HBL1</accession>
<keyword evidence="3" id="KW-0732">Signal</keyword>
<evidence type="ECO:0008006" key="5">
    <source>
        <dbReference type="Google" id="ProtNLM"/>
    </source>
</evidence>
<evidence type="ECO:0000313" key="4">
    <source>
        <dbReference type="EMBL" id="KOF86651.1"/>
    </source>
</evidence>
<feature type="region of interest" description="Disordered" evidence="1">
    <location>
        <begin position="21"/>
        <end position="43"/>
    </location>
</feature>
<evidence type="ECO:0000256" key="2">
    <source>
        <dbReference type="SAM" id="Phobius"/>
    </source>
</evidence>
<gene>
    <name evidence="4" type="ORF">OCBIM_22018160mg</name>
</gene>